<dbReference type="Proteomes" id="UP001519308">
    <property type="component" value="Unassembled WGS sequence"/>
</dbReference>
<dbReference type="RefSeq" id="WP_021281915.1">
    <property type="nucleotide sequence ID" value="NZ_JAGGLL010000045.1"/>
</dbReference>
<evidence type="ECO:0000313" key="2">
    <source>
        <dbReference type="Proteomes" id="UP001519308"/>
    </source>
</evidence>
<gene>
    <name evidence="1" type="ORF">J2Z44_003858</name>
</gene>
<accession>A0ABS4K8C1</accession>
<dbReference type="EMBL" id="JAGGLL010000045">
    <property type="protein sequence ID" value="MBP2024008.1"/>
    <property type="molecule type" value="Genomic_DNA"/>
</dbReference>
<sequence>MAKRFLIQTKMAFDSAQSMQSIELTPSVSTFVNSLDLKLTNKSNLALINGVFSLGIESLTLIALQKISATISIYRDEAQTDLAYSVVQTLAVGAAALVIPSVDYVIPIQFVENPVIRGSEDTATYYISITIDAVGVTLLPGNVSLNKYSITAQEISE</sequence>
<name>A0ABS4K8C1_9CLOT</name>
<organism evidence="1 2">
    <name type="scientific">Clostridium punense</name>
    <dbReference type="NCBI Taxonomy" id="1054297"/>
    <lineage>
        <taxon>Bacteria</taxon>
        <taxon>Bacillati</taxon>
        <taxon>Bacillota</taxon>
        <taxon>Clostridia</taxon>
        <taxon>Eubacteriales</taxon>
        <taxon>Clostridiaceae</taxon>
        <taxon>Clostridium</taxon>
    </lineage>
</organism>
<protein>
    <submittedName>
        <fullName evidence="1">Uncharacterized protein</fullName>
    </submittedName>
</protein>
<proteinExistence type="predicted"/>
<reference evidence="1 2" key="1">
    <citation type="submission" date="2021-03" db="EMBL/GenBank/DDBJ databases">
        <title>Genomic Encyclopedia of Type Strains, Phase IV (KMG-IV): sequencing the most valuable type-strain genomes for metagenomic binning, comparative biology and taxonomic classification.</title>
        <authorList>
            <person name="Goeker M."/>
        </authorList>
    </citation>
    <scope>NUCLEOTIDE SEQUENCE [LARGE SCALE GENOMIC DNA]</scope>
    <source>
        <strain evidence="1 2">DSM 28650</strain>
    </source>
</reference>
<comment type="caution">
    <text evidence="1">The sequence shown here is derived from an EMBL/GenBank/DDBJ whole genome shotgun (WGS) entry which is preliminary data.</text>
</comment>
<keyword evidence="2" id="KW-1185">Reference proteome</keyword>
<evidence type="ECO:0000313" key="1">
    <source>
        <dbReference type="EMBL" id="MBP2024008.1"/>
    </source>
</evidence>